<dbReference type="InterPro" id="IPR036397">
    <property type="entry name" value="RNaseH_sf"/>
</dbReference>
<reference evidence="1 2" key="1">
    <citation type="submission" date="2013-12" db="EMBL/GenBank/DDBJ databases">
        <title>Draft genome of the parsitic nematode Ancylostoma duodenale.</title>
        <authorList>
            <person name="Mitreva M."/>
        </authorList>
    </citation>
    <scope>NUCLEOTIDE SEQUENCE [LARGE SCALE GENOMIC DNA]</scope>
    <source>
        <strain evidence="1 2">Zhejiang</strain>
    </source>
</reference>
<organism evidence="1 2">
    <name type="scientific">Ancylostoma duodenale</name>
    <dbReference type="NCBI Taxonomy" id="51022"/>
    <lineage>
        <taxon>Eukaryota</taxon>
        <taxon>Metazoa</taxon>
        <taxon>Ecdysozoa</taxon>
        <taxon>Nematoda</taxon>
        <taxon>Chromadorea</taxon>
        <taxon>Rhabditida</taxon>
        <taxon>Rhabditina</taxon>
        <taxon>Rhabditomorpha</taxon>
        <taxon>Strongyloidea</taxon>
        <taxon>Ancylostomatidae</taxon>
        <taxon>Ancylostomatinae</taxon>
        <taxon>Ancylostoma</taxon>
    </lineage>
</organism>
<dbReference type="GO" id="GO:0003676">
    <property type="term" value="F:nucleic acid binding"/>
    <property type="evidence" value="ECO:0007669"/>
    <property type="project" value="InterPro"/>
</dbReference>
<feature type="non-terminal residue" evidence="1">
    <location>
        <position position="1"/>
    </location>
</feature>
<evidence type="ECO:0000313" key="1">
    <source>
        <dbReference type="EMBL" id="KIH44434.1"/>
    </source>
</evidence>
<protein>
    <submittedName>
        <fullName evidence="1">Uncharacterized protein</fullName>
    </submittedName>
</protein>
<dbReference type="Proteomes" id="UP000054047">
    <property type="component" value="Unassembled WGS sequence"/>
</dbReference>
<keyword evidence="2" id="KW-1185">Reference proteome</keyword>
<proteinExistence type="predicted"/>
<dbReference type="Gene3D" id="3.30.420.10">
    <property type="entry name" value="Ribonuclease H-like superfamily/Ribonuclease H"/>
    <property type="match status" value="1"/>
</dbReference>
<dbReference type="OrthoDB" id="7951431at2759"/>
<accession>A0A0C2FCK5</accession>
<gene>
    <name evidence="1" type="ORF">ANCDUO_25540</name>
</gene>
<dbReference type="PANTHER" id="PTHR46068:SF1">
    <property type="entry name" value="TRANSPOSASE IS30-LIKE HTH DOMAIN-CONTAINING PROTEIN"/>
    <property type="match status" value="1"/>
</dbReference>
<dbReference type="PANTHER" id="PTHR46068">
    <property type="entry name" value="PROTEIN CBG27172"/>
    <property type="match status" value="1"/>
</dbReference>
<name>A0A0C2FCK5_9BILA</name>
<sequence length="103" mass="12048">LKNSIQLLHKSKKVRRWCRENLPDFIDANEWPANYPDLNVMDYYVWSILEEKACAKRHGGVDALESSLKKVWEKIPQETLWAAVESYPKRLKAVIRVEGGHIE</sequence>
<dbReference type="EMBL" id="KN777785">
    <property type="protein sequence ID" value="KIH44434.1"/>
    <property type="molecule type" value="Genomic_DNA"/>
</dbReference>
<dbReference type="AlphaFoldDB" id="A0A0C2FCK5"/>
<evidence type="ECO:0000313" key="2">
    <source>
        <dbReference type="Proteomes" id="UP000054047"/>
    </source>
</evidence>